<accession>A0AAN9K6J5</accession>
<evidence type="ECO:0000313" key="8">
    <source>
        <dbReference type="EMBL" id="KAK7311168.1"/>
    </source>
</evidence>
<sequence>MEEGEGVGRVSDQRRKMLKNAKAGRPARIPLSNRTNSNPTSPSSCGSIGPHLSEPISAFCNRIHTLNERTKNKKNAVTSSVTASPIPKISNVRDKSDGVEGLNMPKTKPLTVPGRKKRCVASYEQDVSKDSQLQDYIDKQNAYFREIDEFELSEEEVESIDELD</sequence>
<gene>
    <name evidence="8" type="ORF">RJT34_09127</name>
</gene>
<dbReference type="GO" id="GO:0051301">
    <property type="term" value="P:cell division"/>
    <property type="evidence" value="ECO:0007669"/>
    <property type="project" value="UniProtKB-KW"/>
</dbReference>
<keyword evidence="2" id="KW-0498">Mitosis</keyword>
<proteinExistence type="inferred from homology"/>
<feature type="compositionally biased region" description="Low complexity" evidence="6">
    <location>
        <begin position="32"/>
        <end position="44"/>
    </location>
</feature>
<comment type="similarity">
    <text evidence="5">Belongs to the sororin family.</text>
</comment>
<feature type="region of interest" description="Disordered" evidence="6">
    <location>
        <begin position="71"/>
        <end position="113"/>
    </location>
</feature>
<evidence type="ECO:0000256" key="4">
    <source>
        <dbReference type="ARBA" id="ARBA00023306"/>
    </source>
</evidence>
<keyword evidence="9" id="KW-1185">Reference proteome</keyword>
<dbReference type="Proteomes" id="UP001359559">
    <property type="component" value="Unassembled WGS sequence"/>
</dbReference>
<evidence type="ECO:0000256" key="2">
    <source>
        <dbReference type="ARBA" id="ARBA00022776"/>
    </source>
</evidence>
<keyword evidence="3" id="KW-0539">Nucleus</keyword>
<dbReference type="EMBL" id="JAYKXN010000002">
    <property type="protein sequence ID" value="KAK7311168.1"/>
    <property type="molecule type" value="Genomic_DNA"/>
</dbReference>
<keyword evidence="1" id="KW-0132">Cell division</keyword>
<evidence type="ECO:0000313" key="9">
    <source>
        <dbReference type="Proteomes" id="UP001359559"/>
    </source>
</evidence>
<comment type="caution">
    <text evidence="8">The sequence shown here is derived from an EMBL/GenBank/DDBJ whole genome shotgun (WGS) entry which is preliminary data.</text>
</comment>
<protein>
    <recommendedName>
        <fullName evidence="7">Sororin C-terminal region domain-containing protein</fullName>
    </recommendedName>
</protein>
<dbReference type="Pfam" id="PF25220">
    <property type="entry name" value="Sororin_C"/>
    <property type="match status" value="1"/>
</dbReference>
<feature type="region of interest" description="Disordered" evidence="6">
    <location>
        <begin position="1"/>
        <end position="51"/>
    </location>
</feature>
<dbReference type="InterPro" id="IPR057337">
    <property type="entry name" value="Sororin_C"/>
</dbReference>
<organism evidence="8 9">
    <name type="scientific">Clitoria ternatea</name>
    <name type="common">Butterfly pea</name>
    <dbReference type="NCBI Taxonomy" id="43366"/>
    <lineage>
        <taxon>Eukaryota</taxon>
        <taxon>Viridiplantae</taxon>
        <taxon>Streptophyta</taxon>
        <taxon>Embryophyta</taxon>
        <taxon>Tracheophyta</taxon>
        <taxon>Spermatophyta</taxon>
        <taxon>Magnoliopsida</taxon>
        <taxon>eudicotyledons</taxon>
        <taxon>Gunneridae</taxon>
        <taxon>Pentapetalae</taxon>
        <taxon>rosids</taxon>
        <taxon>fabids</taxon>
        <taxon>Fabales</taxon>
        <taxon>Fabaceae</taxon>
        <taxon>Papilionoideae</taxon>
        <taxon>50 kb inversion clade</taxon>
        <taxon>NPAAA clade</taxon>
        <taxon>indigoferoid/millettioid clade</taxon>
        <taxon>Phaseoleae</taxon>
        <taxon>Clitoria</taxon>
    </lineage>
</organism>
<evidence type="ECO:0000256" key="5">
    <source>
        <dbReference type="ARBA" id="ARBA00093465"/>
    </source>
</evidence>
<evidence type="ECO:0000259" key="7">
    <source>
        <dbReference type="Pfam" id="PF25220"/>
    </source>
</evidence>
<feature type="domain" description="Sororin C-terminal region" evidence="7">
    <location>
        <begin position="132"/>
        <end position="155"/>
    </location>
</feature>
<reference evidence="8 9" key="1">
    <citation type="submission" date="2024-01" db="EMBL/GenBank/DDBJ databases">
        <title>The genomes of 5 underutilized Papilionoideae crops provide insights into root nodulation and disease resistance.</title>
        <authorList>
            <person name="Yuan L."/>
        </authorList>
    </citation>
    <scope>NUCLEOTIDE SEQUENCE [LARGE SCALE GENOMIC DNA]</scope>
    <source>
        <strain evidence="8">LY-2023</strain>
        <tissue evidence="8">Leaf</tissue>
    </source>
</reference>
<dbReference type="GO" id="GO:0005634">
    <property type="term" value="C:nucleus"/>
    <property type="evidence" value="ECO:0007669"/>
    <property type="project" value="UniProtKB-SubCell"/>
</dbReference>
<evidence type="ECO:0000256" key="6">
    <source>
        <dbReference type="SAM" id="MobiDB-lite"/>
    </source>
</evidence>
<name>A0AAN9K6J5_CLITE</name>
<dbReference type="PANTHER" id="PTHR35740">
    <property type="entry name" value="OS12G0111700 PROTEIN"/>
    <property type="match status" value="1"/>
</dbReference>
<evidence type="ECO:0000256" key="3">
    <source>
        <dbReference type="ARBA" id="ARBA00023242"/>
    </source>
</evidence>
<dbReference type="AlphaFoldDB" id="A0AAN9K6J5"/>
<dbReference type="PANTHER" id="PTHR35740:SF1">
    <property type="entry name" value="OS12G0111700 PROTEIN"/>
    <property type="match status" value="1"/>
</dbReference>
<evidence type="ECO:0000256" key="1">
    <source>
        <dbReference type="ARBA" id="ARBA00022618"/>
    </source>
</evidence>
<keyword evidence="4" id="KW-0131">Cell cycle</keyword>